<accession>A0A5Q4Z9J7</accession>
<organism evidence="2 3">
    <name type="scientific">Paraburkholderia dioscoreae</name>
    <dbReference type="NCBI Taxonomy" id="2604047"/>
    <lineage>
        <taxon>Bacteria</taxon>
        <taxon>Pseudomonadati</taxon>
        <taxon>Pseudomonadota</taxon>
        <taxon>Betaproteobacteria</taxon>
        <taxon>Burkholderiales</taxon>
        <taxon>Burkholderiaceae</taxon>
        <taxon>Paraburkholderia</taxon>
    </lineage>
</organism>
<geneLocation type="plasmid" evidence="2 3">
    <name>pI</name>
</geneLocation>
<keyword evidence="2" id="KW-0614">Plasmid</keyword>
<evidence type="ECO:0000259" key="1">
    <source>
        <dbReference type="Pfam" id="PF01526"/>
    </source>
</evidence>
<proteinExistence type="predicted"/>
<gene>
    <name evidence="2" type="ORF">PDMSB3_0273</name>
</gene>
<dbReference type="AlphaFoldDB" id="A0A5Q4Z9J7"/>
<sequence length="140" mass="15983">MKGLTRKEVAWLNLKHVPEERLDKANVKVINAYNRFALPKYWGSGKRASADGTKCSPVRAEPAVRVSRALRWIQRDRLLSRIRHVHRAVQSLHPCGVHEAVYNVDGLILNGADIKPGTIHGERRRKAVRSSVCRTWWEST</sequence>
<keyword evidence="3" id="KW-1185">Reference proteome</keyword>
<name>A0A5Q4Z9J7_9BURK</name>
<dbReference type="KEGG" id="pdio:PDMSB3_0273.2"/>
<evidence type="ECO:0000313" key="3">
    <source>
        <dbReference type="Proteomes" id="UP000325811"/>
    </source>
</evidence>
<protein>
    <recommendedName>
        <fullName evidence="1">Tn3 transposase DDE domain-containing protein</fullName>
    </recommendedName>
</protein>
<feature type="domain" description="Tn3 transposase DDE" evidence="1">
    <location>
        <begin position="2"/>
        <end position="121"/>
    </location>
</feature>
<evidence type="ECO:0000313" key="2">
    <source>
        <dbReference type="EMBL" id="VVD31109.1"/>
    </source>
</evidence>
<dbReference type="InterPro" id="IPR002513">
    <property type="entry name" value="Tn3_Tnp_DDE_dom"/>
</dbReference>
<dbReference type="EMBL" id="LR699555">
    <property type="protein sequence ID" value="VVD31109.1"/>
    <property type="molecule type" value="Genomic_DNA"/>
</dbReference>
<reference evidence="2 3" key="1">
    <citation type="submission" date="2019-08" db="EMBL/GenBank/DDBJ databases">
        <authorList>
            <person name="Herpell B J."/>
        </authorList>
    </citation>
    <scope>NUCLEOTIDE SEQUENCE [LARGE SCALE GENOMIC DNA]</scope>
    <source>
        <strain evidence="3">Msb3</strain>
        <plasmid evidence="2 3">pI</plasmid>
    </source>
</reference>
<dbReference type="GO" id="GO:0006313">
    <property type="term" value="P:DNA transposition"/>
    <property type="evidence" value="ECO:0007669"/>
    <property type="project" value="InterPro"/>
</dbReference>
<dbReference type="GO" id="GO:0004803">
    <property type="term" value="F:transposase activity"/>
    <property type="evidence" value="ECO:0007669"/>
    <property type="project" value="InterPro"/>
</dbReference>
<dbReference type="Pfam" id="PF01526">
    <property type="entry name" value="DDE_Tnp_Tn3"/>
    <property type="match status" value="1"/>
</dbReference>
<dbReference type="Proteomes" id="UP000325811">
    <property type="component" value="Plasmid pI"/>
</dbReference>